<dbReference type="EMBL" id="GBRH01200925">
    <property type="protein sequence ID" value="JAD96970.1"/>
    <property type="molecule type" value="Transcribed_RNA"/>
</dbReference>
<protein>
    <submittedName>
        <fullName evidence="1">Uncharacterized protein</fullName>
    </submittedName>
</protein>
<name>A0A0A9EGF9_ARUDO</name>
<organism evidence="1">
    <name type="scientific">Arundo donax</name>
    <name type="common">Giant reed</name>
    <name type="synonym">Donax arundinaceus</name>
    <dbReference type="NCBI Taxonomy" id="35708"/>
    <lineage>
        <taxon>Eukaryota</taxon>
        <taxon>Viridiplantae</taxon>
        <taxon>Streptophyta</taxon>
        <taxon>Embryophyta</taxon>
        <taxon>Tracheophyta</taxon>
        <taxon>Spermatophyta</taxon>
        <taxon>Magnoliopsida</taxon>
        <taxon>Liliopsida</taxon>
        <taxon>Poales</taxon>
        <taxon>Poaceae</taxon>
        <taxon>PACMAD clade</taxon>
        <taxon>Arundinoideae</taxon>
        <taxon>Arundineae</taxon>
        <taxon>Arundo</taxon>
    </lineage>
</organism>
<evidence type="ECO:0000313" key="1">
    <source>
        <dbReference type="EMBL" id="JAD96970.1"/>
    </source>
</evidence>
<reference evidence="1" key="1">
    <citation type="submission" date="2014-09" db="EMBL/GenBank/DDBJ databases">
        <authorList>
            <person name="Magalhaes I.L.F."/>
            <person name="Oliveira U."/>
            <person name="Santos F.R."/>
            <person name="Vidigal T.H.D.A."/>
            <person name="Brescovit A.D."/>
            <person name="Santos A.J."/>
        </authorList>
    </citation>
    <scope>NUCLEOTIDE SEQUENCE</scope>
    <source>
        <tissue evidence="1">Shoot tissue taken approximately 20 cm above the soil surface</tissue>
    </source>
</reference>
<proteinExistence type="predicted"/>
<dbReference type="AlphaFoldDB" id="A0A0A9EGF9"/>
<accession>A0A0A9EGF9</accession>
<sequence>MLSNHDPSNNSLFRKHRLFKRCMVSILTAASKLFGSAWSKLSSFVNRW</sequence>
<reference evidence="1" key="2">
    <citation type="journal article" date="2015" name="Data Brief">
        <title>Shoot transcriptome of the giant reed, Arundo donax.</title>
        <authorList>
            <person name="Barrero R.A."/>
            <person name="Guerrero F.D."/>
            <person name="Moolhuijzen P."/>
            <person name="Goolsby J.A."/>
            <person name="Tidwell J."/>
            <person name="Bellgard S.E."/>
            <person name="Bellgard M.I."/>
        </authorList>
    </citation>
    <scope>NUCLEOTIDE SEQUENCE</scope>
    <source>
        <tissue evidence="1">Shoot tissue taken approximately 20 cm above the soil surface</tissue>
    </source>
</reference>